<dbReference type="VEuPathDB" id="FungiDB:RhiirFUN_003427"/>
<accession>A0A2N0NIQ3</accession>
<dbReference type="PANTHER" id="PTHR35871">
    <property type="entry name" value="EXPRESSED PROTEIN"/>
    <property type="match status" value="1"/>
</dbReference>
<protein>
    <submittedName>
        <fullName evidence="1">Uncharacterized protein</fullName>
    </submittedName>
</protein>
<sequence length="272" mass="31832">MKASLSVAQIIFIDGGIWKARQIRHWSNYWLLHNALPISFQGKHQKTVRLIDDEDVAEKCHVWIRNQNYKVTPIKFKKFIEQNLLTQLGVSKKKTIDVSTAVRWLHILGYTKQRQKQGVYYDGHERADVVQYRNKFLSDIFEYEKLMSRYEGENMDWILPDLAEGEKEHILVTHDECIFYSNDGQRGVWAKNGELPLRKKGNGKSIMVSEFLTEIDGRLKLKPTDIEQYPTVPAEAREYLEPGKDREGYWTAENVLNQIKTKAIPIFEILHP</sequence>
<feature type="non-terminal residue" evidence="1">
    <location>
        <position position="272"/>
    </location>
</feature>
<dbReference type="VEuPathDB" id="FungiDB:FUN_020460"/>
<reference evidence="1 2" key="1">
    <citation type="submission" date="2016-04" db="EMBL/GenBank/DDBJ databases">
        <title>Genome analyses suggest a sexual origin of heterokaryosis in a supposedly ancient asexual fungus.</title>
        <authorList>
            <person name="Ropars J."/>
            <person name="Sedzielewska K."/>
            <person name="Noel J."/>
            <person name="Charron P."/>
            <person name="Farinelli L."/>
            <person name="Marton T."/>
            <person name="Kruger M."/>
            <person name="Pelin A."/>
            <person name="Brachmann A."/>
            <person name="Corradi N."/>
        </authorList>
    </citation>
    <scope>NUCLEOTIDE SEQUENCE [LARGE SCALE GENOMIC DNA]</scope>
    <source>
        <strain evidence="1 2">A5</strain>
    </source>
</reference>
<dbReference type="EMBL" id="LLXJ01006049">
    <property type="protein sequence ID" value="PKB94451.1"/>
    <property type="molecule type" value="Genomic_DNA"/>
</dbReference>
<gene>
    <name evidence="1" type="ORF">RhiirA5_303371</name>
</gene>
<evidence type="ECO:0000313" key="2">
    <source>
        <dbReference type="Proteomes" id="UP000232722"/>
    </source>
</evidence>
<evidence type="ECO:0000313" key="1">
    <source>
        <dbReference type="EMBL" id="PKB94451.1"/>
    </source>
</evidence>
<dbReference type="VEuPathDB" id="FungiDB:RhiirA1_479693"/>
<proteinExistence type="predicted"/>
<reference evidence="1 2" key="2">
    <citation type="submission" date="2017-09" db="EMBL/GenBank/DDBJ databases">
        <title>Extensive intraspecific genome diversity in a model arbuscular mycorrhizal fungus.</title>
        <authorList>
            <person name="Chen E.C."/>
            <person name="Morin E."/>
            <person name="Beaudet D."/>
            <person name="Noel J."/>
            <person name="Ndikumana S."/>
            <person name="Charron P."/>
            <person name="St-Onge C."/>
            <person name="Giorgi J."/>
            <person name="Grigoriev I.V."/>
            <person name="Roux C."/>
            <person name="Martin F.M."/>
            <person name="Corradi N."/>
        </authorList>
    </citation>
    <scope>NUCLEOTIDE SEQUENCE [LARGE SCALE GENOMIC DNA]</scope>
    <source>
        <strain evidence="1 2">A5</strain>
    </source>
</reference>
<comment type="caution">
    <text evidence="1">The sequence shown here is derived from an EMBL/GenBank/DDBJ whole genome shotgun (WGS) entry which is preliminary data.</text>
</comment>
<dbReference type="Proteomes" id="UP000232722">
    <property type="component" value="Unassembled WGS sequence"/>
</dbReference>
<organism evidence="1 2">
    <name type="scientific">Rhizophagus irregularis</name>
    <dbReference type="NCBI Taxonomy" id="588596"/>
    <lineage>
        <taxon>Eukaryota</taxon>
        <taxon>Fungi</taxon>
        <taxon>Fungi incertae sedis</taxon>
        <taxon>Mucoromycota</taxon>
        <taxon>Glomeromycotina</taxon>
        <taxon>Glomeromycetes</taxon>
        <taxon>Glomerales</taxon>
        <taxon>Glomeraceae</taxon>
        <taxon>Rhizophagus</taxon>
    </lineage>
</organism>
<name>A0A2N0NIQ3_9GLOM</name>
<dbReference type="PANTHER" id="PTHR35871:SF1">
    <property type="entry name" value="CXC1-LIKE CYSTEINE CLUSTER ASSOCIATED WITH KDZ TRANSPOSASES DOMAIN-CONTAINING PROTEIN"/>
    <property type="match status" value="1"/>
</dbReference>
<dbReference type="AlphaFoldDB" id="A0A2N0NIQ3"/>